<dbReference type="EMBL" id="CM023473">
    <property type="protein sequence ID" value="KAH7953164.1"/>
    <property type="molecule type" value="Genomic_DNA"/>
</dbReference>
<organism evidence="1 2">
    <name type="scientific">Dermacentor silvarum</name>
    <name type="common">Tick</name>
    <dbReference type="NCBI Taxonomy" id="543639"/>
    <lineage>
        <taxon>Eukaryota</taxon>
        <taxon>Metazoa</taxon>
        <taxon>Ecdysozoa</taxon>
        <taxon>Arthropoda</taxon>
        <taxon>Chelicerata</taxon>
        <taxon>Arachnida</taxon>
        <taxon>Acari</taxon>
        <taxon>Parasitiformes</taxon>
        <taxon>Ixodida</taxon>
        <taxon>Ixodoidea</taxon>
        <taxon>Ixodidae</taxon>
        <taxon>Rhipicephalinae</taxon>
        <taxon>Dermacentor</taxon>
    </lineage>
</organism>
<accession>A0ACB8CVI1</accession>
<name>A0ACB8CVI1_DERSI</name>
<proteinExistence type="predicted"/>
<reference evidence="1" key="1">
    <citation type="submission" date="2020-05" db="EMBL/GenBank/DDBJ databases">
        <title>Large-scale comparative analyses of tick genomes elucidate their genetic diversity and vector capacities.</title>
        <authorList>
            <person name="Jia N."/>
            <person name="Wang J."/>
            <person name="Shi W."/>
            <person name="Du L."/>
            <person name="Sun Y."/>
            <person name="Zhan W."/>
            <person name="Jiang J."/>
            <person name="Wang Q."/>
            <person name="Zhang B."/>
            <person name="Ji P."/>
            <person name="Sakyi L.B."/>
            <person name="Cui X."/>
            <person name="Yuan T."/>
            <person name="Jiang B."/>
            <person name="Yang W."/>
            <person name="Lam T.T.-Y."/>
            <person name="Chang Q."/>
            <person name="Ding S."/>
            <person name="Wang X."/>
            <person name="Zhu J."/>
            <person name="Ruan X."/>
            <person name="Zhao L."/>
            <person name="Wei J."/>
            <person name="Que T."/>
            <person name="Du C."/>
            <person name="Cheng J."/>
            <person name="Dai P."/>
            <person name="Han X."/>
            <person name="Huang E."/>
            <person name="Gao Y."/>
            <person name="Liu J."/>
            <person name="Shao H."/>
            <person name="Ye R."/>
            <person name="Li L."/>
            <person name="Wei W."/>
            <person name="Wang X."/>
            <person name="Wang C."/>
            <person name="Yang T."/>
            <person name="Huo Q."/>
            <person name="Li W."/>
            <person name="Guo W."/>
            <person name="Chen H."/>
            <person name="Zhou L."/>
            <person name="Ni X."/>
            <person name="Tian J."/>
            <person name="Zhou Y."/>
            <person name="Sheng Y."/>
            <person name="Liu T."/>
            <person name="Pan Y."/>
            <person name="Xia L."/>
            <person name="Li J."/>
            <person name="Zhao F."/>
            <person name="Cao W."/>
        </authorList>
    </citation>
    <scope>NUCLEOTIDE SEQUENCE</scope>
    <source>
        <strain evidence="1">Dsil-2018</strain>
    </source>
</reference>
<evidence type="ECO:0000313" key="2">
    <source>
        <dbReference type="Proteomes" id="UP000821865"/>
    </source>
</evidence>
<keyword evidence="2" id="KW-1185">Reference proteome</keyword>
<evidence type="ECO:0000313" key="1">
    <source>
        <dbReference type="EMBL" id="KAH7953164.1"/>
    </source>
</evidence>
<sequence length="187" mass="21664">MAECDDAAESSPADRMRRILAAYFCFRARRINEERLLDIQIEEQESESRDIEERLQASAFTVAAVMAASFSVHRERWSFQRNERWFEDTMPHLGEYHFKQAFRVSPTTFRYLVESCRVSLERQTTNMRKAISVKKRVAVGLYRLCSSAEDRTIADLFGIGRSTVQRNTAGSRRPSVPFQVHKCGGTW</sequence>
<dbReference type="Proteomes" id="UP000821865">
    <property type="component" value="Chromosome 4"/>
</dbReference>
<gene>
    <name evidence="1" type="ORF">HPB49_005422</name>
</gene>
<protein>
    <submittedName>
        <fullName evidence="1">Uncharacterized protein</fullName>
    </submittedName>
</protein>
<comment type="caution">
    <text evidence="1">The sequence shown here is derived from an EMBL/GenBank/DDBJ whole genome shotgun (WGS) entry which is preliminary data.</text>
</comment>